<keyword evidence="2" id="KW-0732">Signal</keyword>
<evidence type="ECO:0000256" key="2">
    <source>
        <dbReference type="SAM" id="SignalP"/>
    </source>
</evidence>
<dbReference type="EMBL" id="CAIIXF020000012">
    <property type="protein sequence ID" value="CAH1801812.1"/>
    <property type="molecule type" value="Genomic_DNA"/>
</dbReference>
<name>A0A8J1TKM5_OWEFU</name>
<dbReference type="AlphaFoldDB" id="A0A8J1TKM5"/>
<protein>
    <submittedName>
        <fullName evidence="3">Uncharacterized protein</fullName>
    </submittedName>
</protein>
<proteinExistence type="predicted"/>
<organism evidence="3 4">
    <name type="scientific">Owenia fusiformis</name>
    <name type="common">Polychaete worm</name>
    <dbReference type="NCBI Taxonomy" id="6347"/>
    <lineage>
        <taxon>Eukaryota</taxon>
        <taxon>Metazoa</taxon>
        <taxon>Spiralia</taxon>
        <taxon>Lophotrochozoa</taxon>
        <taxon>Annelida</taxon>
        <taxon>Polychaeta</taxon>
        <taxon>Sedentaria</taxon>
        <taxon>Canalipalpata</taxon>
        <taxon>Sabellida</taxon>
        <taxon>Oweniida</taxon>
        <taxon>Oweniidae</taxon>
        <taxon>Owenia</taxon>
    </lineage>
</organism>
<feature type="compositionally biased region" description="Basic residues" evidence="1">
    <location>
        <begin position="147"/>
        <end position="156"/>
    </location>
</feature>
<feature type="compositionally biased region" description="Gly residues" evidence="1">
    <location>
        <begin position="88"/>
        <end position="119"/>
    </location>
</feature>
<sequence length="260" mass="29116">TLETQRTLTVKMTPILLGMSLVLQIGIQLTKGQTATNGHWCCGIELRPIVRTVRFTMTEITYRITTKRIIDGYGPCYDADGDTSRGQGQPGRGYGGGGQPDRGQRGMGQGRPARGYGGRGRPHRGGRGPHGCCNHRNGRYNHRYEHHHRAHMRPSYRRSPYSGDGRAKRQAAGHTDTTWRTESYDCPIYKTITQSHPYTRIGYTTREDARYPSCPNQYLKCCPGYVLIGNGCIEEHRAAAANETYQRSLRDSVLKILGDT</sequence>
<feature type="non-terminal residue" evidence="3">
    <location>
        <position position="1"/>
    </location>
</feature>
<feature type="region of interest" description="Disordered" evidence="1">
    <location>
        <begin position="147"/>
        <end position="176"/>
    </location>
</feature>
<reference evidence="3" key="1">
    <citation type="submission" date="2022-03" db="EMBL/GenBank/DDBJ databases">
        <authorList>
            <person name="Martin C."/>
        </authorList>
    </citation>
    <scope>NUCLEOTIDE SEQUENCE</scope>
</reference>
<feature type="chain" id="PRO_5043870980" evidence="2">
    <location>
        <begin position="33"/>
        <end position="260"/>
    </location>
</feature>
<evidence type="ECO:0000313" key="4">
    <source>
        <dbReference type="Proteomes" id="UP000749559"/>
    </source>
</evidence>
<comment type="caution">
    <text evidence="3">The sequence shown here is derived from an EMBL/GenBank/DDBJ whole genome shotgun (WGS) entry which is preliminary data.</text>
</comment>
<feature type="region of interest" description="Disordered" evidence="1">
    <location>
        <begin position="80"/>
        <end position="132"/>
    </location>
</feature>
<evidence type="ECO:0000256" key="1">
    <source>
        <dbReference type="SAM" id="MobiDB-lite"/>
    </source>
</evidence>
<dbReference type="Proteomes" id="UP000749559">
    <property type="component" value="Unassembled WGS sequence"/>
</dbReference>
<gene>
    <name evidence="3" type="ORF">OFUS_LOCUS25557</name>
</gene>
<feature type="signal peptide" evidence="2">
    <location>
        <begin position="1"/>
        <end position="32"/>
    </location>
</feature>
<keyword evidence="4" id="KW-1185">Reference proteome</keyword>
<evidence type="ECO:0000313" key="3">
    <source>
        <dbReference type="EMBL" id="CAH1801812.1"/>
    </source>
</evidence>
<accession>A0A8J1TKM5</accession>